<dbReference type="Gene3D" id="1.10.630.10">
    <property type="entry name" value="Cytochrome P450"/>
    <property type="match status" value="1"/>
</dbReference>
<dbReference type="PANTHER" id="PTHR24300">
    <property type="entry name" value="CYTOCHROME P450 508A4-RELATED"/>
    <property type="match status" value="1"/>
</dbReference>
<dbReference type="InterPro" id="IPR050182">
    <property type="entry name" value="Cytochrome_P450_fam2"/>
</dbReference>
<comment type="subcellular location">
    <subcellularLocation>
        <location evidence="2">Membrane</location>
    </subcellularLocation>
</comment>
<dbReference type="FunFam" id="1.10.630.10:FF:000004">
    <property type="entry name" value="cytochrome P450 2D15 isoform X1"/>
    <property type="match status" value="1"/>
</dbReference>
<dbReference type="GO" id="GO:0020037">
    <property type="term" value="F:heme binding"/>
    <property type="evidence" value="ECO:0007669"/>
    <property type="project" value="InterPro"/>
</dbReference>
<comment type="caution">
    <text evidence="13">The sequence shown here is derived from an EMBL/GenBank/DDBJ whole genome shotgun (WGS) entry which is preliminary data.</text>
</comment>
<keyword evidence="8 11" id="KW-0503">Monooxygenase</keyword>
<comment type="cofactor">
    <cofactor evidence="1 10">
        <name>heme</name>
        <dbReference type="ChEBI" id="CHEBI:30413"/>
    </cofactor>
</comment>
<evidence type="ECO:0000256" key="7">
    <source>
        <dbReference type="ARBA" id="ARBA00023004"/>
    </source>
</evidence>
<evidence type="ECO:0000256" key="12">
    <source>
        <dbReference type="SAM" id="Phobius"/>
    </source>
</evidence>
<dbReference type="GO" id="GO:0016712">
    <property type="term" value="F:oxidoreductase activity, acting on paired donors, with incorporation or reduction of molecular oxygen, reduced flavin or flavoprotein as one donor, and incorporation of one atom of oxygen"/>
    <property type="evidence" value="ECO:0007669"/>
    <property type="project" value="TreeGrafter"/>
</dbReference>
<keyword evidence="4 10" id="KW-0349">Heme</keyword>
<evidence type="ECO:0000313" key="13">
    <source>
        <dbReference type="EMBL" id="KAK0154354.1"/>
    </source>
</evidence>
<dbReference type="GO" id="GO:0005506">
    <property type="term" value="F:iron ion binding"/>
    <property type="evidence" value="ECO:0007669"/>
    <property type="project" value="InterPro"/>
</dbReference>
<keyword evidence="6 11" id="KW-0560">Oxidoreductase</keyword>
<dbReference type="GO" id="GO:0016020">
    <property type="term" value="C:membrane"/>
    <property type="evidence" value="ECO:0007669"/>
    <property type="project" value="UniProtKB-SubCell"/>
</dbReference>
<feature type="transmembrane region" description="Helical" evidence="12">
    <location>
        <begin position="6"/>
        <end position="24"/>
    </location>
</feature>
<keyword evidence="5 10" id="KW-0479">Metal-binding</keyword>
<gene>
    <name evidence="13" type="primary">Cyp2j5</name>
    <name evidence="13" type="ORF">N1851_003574</name>
</gene>
<evidence type="ECO:0000256" key="2">
    <source>
        <dbReference type="ARBA" id="ARBA00004370"/>
    </source>
</evidence>
<evidence type="ECO:0000256" key="11">
    <source>
        <dbReference type="RuleBase" id="RU000461"/>
    </source>
</evidence>
<evidence type="ECO:0000256" key="8">
    <source>
        <dbReference type="ARBA" id="ARBA00023033"/>
    </source>
</evidence>
<dbReference type="GO" id="GO:0006805">
    <property type="term" value="P:xenobiotic metabolic process"/>
    <property type="evidence" value="ECO:0007669"/>
    <property type="project" value="TreeGrafter"/>
</dbReference>
<keyword evidence="7 10" id="KW-0408">Iron</keyword>
<evidence type="ECO:0000256" key="4">
    <source>
        <dbReference type="ARBA" id="ARBA00022617"/>
    </source>
</evidence>
<dbReference type="PRINTS" id="PR00385">
    <property type="entry name" value="P450"/>
</dbReference>
<keyword evidence="9 12" id="KW-0472">Membrane</keyword>
<name>A0AA47N9L3_MERPO</name>
<evidence type="ECO:0000256" key="10">
    <source>
        <dbReference type="PIRSR" id="PIRSR602401-1"/>
    </source>
</evidence>
<reference evidence="13" key="1">
    <citation type="journal article" date="2023" name="Front. Mar. Sci.">
        <title>A new Merluccius polli reference genome to investigate the effects of global change in West African waters.</title>
        <authorList>
            <person name="Mateo J.L."/>
            <person name="Blanco-Fernandez C."/>
            <person name="Garcia-Vazquez E."/>
            <person name="Machado-Schiaffino G."/>
        </authorList>
    </citation>
    <scope>NUCLEOTIDE SEQUENCE</scope>
    <source>
        <strain evidence="13">C29</strain>
        <tissue evidence="13">Fin</tissue>
    </source>
</reference>
<dbReference type="InterPro" id="IPR001128">
    <property type="entry name" value="Cyt_P450"/>
</dbReference>
<proteinExistence type="inferred from homology"/>
<dbReference type="Pfam" id="PF00067">
    <property type="entry name" value="p450"/>
    <property type="match status" value="1"/>
</dbReference>
<keyword evidence="12" id="KW-0812">Transmembrane</keyword>
<dbReference type="AlphaFoldDB" id="A0AA47N9L3"/>
<dbReference type="InterPro" id="IPR036396">
    <property type="entry name" value="Cyt_P450_sf"/>
</dbReference>
<sequence length="494" mass="55951">MRTHSSIMQIFLIVAICVLLWLKLRPRRPKDFPPGPQPIPVFGNILQLSTTNPLRDLDEMCRRHGNVYSLFLGGRPAVFLHGLEVIRQALVTQGADFAGRPQGLMINHVTENKGFIMADYGPAWKEHRRFALASMKTFGLGKKSMENKILEETRHICNHLENGVGDPVDPAFLIHSAASNVICSVLFGERFEYGDETHALIIDLFKENARVAHGAWAAIYDGFPALRWLPLPFQKVFKNCDFMKKHIRGVVERHRSSRAPGDRRDVIDCYLDEMEKSKEDGRLLDEERLVMMLLDLHFAATDTTANTILSGILYLATHRDIQARCQREIDEVLAGRSSSGVSFEDRHAAPFLMATLHETVRLANIAPLGVFHAATRDARLQGYRIPQGTLVITNLNSVLSEGPHWERPSDFYPPHFLDHNGRFRKPEAFLAFSAGPRVCLGEHLANMELFVILVSLLRDFVFVWPEDEAPDLAPVFGGIQSPKPYRVTFRPRRH</sequence>
<dbReference type="Proteomes" id="UP001174136">
    <property type="component" value="Unassembled WGS sequence"/>
</dbReference>
<feature type="binding site" description="axial binding residue" evidence="10">
    <location>
        <position position="439"/>
    </location>
    <ligand>
        <name>heme</name>
        <dbReference type="ChEBI" id="CHEBI:30413"/>
    </ligand>
    <ligandPart>
        <name>Fe</name>
        <dbReference type="ChEBI" id="CHEBI:18248"/>
    </ligandPart>
</feature>
<keyword evidence="14" id="KW-1185">Reference proteome</keyword>
<accession>A0AA47N9L3</accession>
<evidence type="ECO:0000256" key="3">
    <source>
        <dbReference type="ARBA" id="ARBA00010617"/>
    </source>
</evidence>
<dbReference type="PROSITE" id="PS00086">
    <property type="entry name" value="CYTOCHROME_P450"/>
    <property type="match status" value="1"/>
</dbReference>
<dbReference type="SUPFAM" id="SSF48264">
    <property type="entry name" value="Cytochrome P450"/>
    <property type="match status" value="1"/>
</dbReference>
<comment type="similarity">
    <text evidence="3 11">Belongs to the cytochrome P450 family.</text>
</comment>
<evidence type="ECO:0000256" key="5">
    <source>
        <dbReference type="ARBA" id="ARBA00022723"/>
    </source>
</evidence>
<dbReference type="InterPro" id="IPR002401">
    <property type="entry name" value="Cyt_P450_E_grp-I"/>
</dbReference>
<dbReference type="PANTHER" id="PTHR24300:SF327">
    <property type="entry name" value="CYTOCHROME P450 2F2-RELATED"/>
    <property type="match status" value="1"/>
</dbReference>
<dbReference type="InterPro" id="IPR017972">
    <property type="entry name" value="Cyt_P450_CS"/>
</dbReference>
<evidence type="ECO:0000256" key="9">
    <source>
        <dbReference type="ARBA" id="ARBA00023136"/>
    </source>
</evidence>
<evidence type="ECO:0000256" key="1">
    <source>
        <dbReference type="ARBA" id="ARBA00001971"/>
    </source>
</evidence>
<evidence type="ECO:0000313" key="14">
    <source>
        <dbReference type="Proteomes" id="UP001174136"/>
    </source>
</evidence>
<organism evidence="13 14">
    <name type="scientific">Merluccius polli</name>
    <name type="common">Benguela hake</name>
    <name type="synonym">Merluccius cadenati</name>
    <dbReference type="NCBI Taxonomy" id="89951"/>
    <lineage>
        <taxon>Eukaryota</taxon>
        <taxon>Metazoa</taxon>
        <taxon>Chordata</taxon>
        <taxon>Craniata</taxon>
        <taxon>Vertebrata</taxon>
        <taxon>Euteleostomi</taxon>
        <taxon>Actinopterygii</taxon>
        <taxon>Neopterygii</taxon>
        <taxon>Teleostei</taxon>
        <taxon>Neoteleostei</taxon>
        <taxon>Acanthomorphata</taxon>
        <taxon>Zeiogadaria</taxon>
        <taxon>Gadariae</taxon>
        <taxon>Gadiformes</taxon>
        <taxon>Gadoidei</taxon>
        <taxon>Merlucciidae</taxon>
        <taxon>Merluccius</taxon>
    </lineage>
</organism>
<dbReference type="EMBL" id="JAOPHQ010000570">
    <property type="protein sequence ID" value="KAK0154354.1"/>
    <property type="molecule type" value="Genomic_DNA"/>
</dbReference>
<evidence type="ECO:0000256" key="6">
    <source>
        <dbReference type="ARBA" id="ARBA00023002"/>
    </source>
</evidence>
<keyword evidence="12" id="KW-1133">Transmembrane helix</keyword>
<dbReference type="GO" id="GO:0006082">
    <property type="term" value="P:organic acid metabolic process"/>
    <property type="evidence" value="ECO:0007669"/>
    <property type="project" value="TreeGrafter"/>
</dbReference>
<protein>
    <submittedName>
        <fullName evidence="13">Cytochrome P450 2J5</fullName>
    </submittedName>
</protein>
<dbReference type="PRINTS" id="PR00463">
    <property type="entry name" value="EP450I"/>
</dbReference>
<dbReference type="GO" id="GO:0005737">
    <property type="term" value="C:cytoplasm"/>
    <property type="evidence" value="ECO:0007669"/>
    <property type="project" value="TreeGrafter"/>
</dbReference>